<accession>A0A1F5YAG7</accession>
<dbReference type="SUPFAM" id="SSF56925">
    <property type="entry name" value="OMPA-like"/>
    <property type="match status" value="1"/>
</dbReference>
<organism evidence="1 2">
    <name type="scientific">Candidatus Glassbacteria bacterium GWA2_58_10</name>
    <dbReference type="NCBI Taxonomy" id="1817865"/>
    <lineage>
        <taxon>Bacteria</taxon>
        <taxon>Candidatus Glassiibacteriota</taxon>
    </lineage>
</organism>
<dbReference type="Gene3D" id="2.40.160.20">
    <property type="match status" value="1"/>
</dbReference>
<evidence type="ECO:0000313" key="2">
    <source>
        <dbReference type="Proteomes" id="UP000176992"/>
    </source>
</evidence>
<protein>
    <recommendedName>
        <fullName evidence="3">Outer membrane protein beta-barrel domain-containing protein</fullName>
    </recommendedName>
</protein>
<proteinExistence type="predicted"/>
<reference evidence="1 2" key="1">
    <citation type="journal article" date="2016" name="Nat. Commun.">
        <title>Thousands of microbial genomes shed light on interconnected biogeochemical processes in an aquifer system.</title>
        <authorList>
            <person name="Anantharaman K."/>
            <person name="Brown C.T."/>
            <person name="Hug L.A."/>
            <person name="Sharon I."/>
            <person name="Castelle C.J."/>
            <person name="Probst A.J."/>
            <person name="Thomas B.C."/>
            <person name="Singh A."/>
            <person name="Wilkins M.J."/>
            <person name="Karaoz U."/>
            <person name="Brodie E.L."/>
            <person name="Williams K.H."/>
            <person name="Hubbard S.S."/>
            <person name="Banfield J.F."/>
        </authorList>
    </citation>
    <scope>NUCLEOTIDE SEQUENCE [LARGE SCALE GENOMIC DNA]</scope>
</reference>
<name>A0A1F5YAG7_9BACT</name>
<sequence>MTVLLSLILVQALSAKNVVLGAGGRLGATLDPDQAHLGVQLDLGELAERVRLQPNLELGLGSDQTIVALNPEVVYLFSKREKWTPYAGGGLGLNVVHYDKAAQGGSKTDLQVGLNMLGGLETMVSTRTRLFFEGKFGVGDSPELKVTFGFTILR</sequence>
<comment type="caution">
    <text evidence="1">The sequence shown here is derived from an EMBL/GenBank/DDBJ whole genome shotgun (WGS) entry which is preliminary data.</text>
</comment>
<evidence type="ECO:0000313" key="1">
    <source>
        <dbReference type="EMBL" id="OGF97225.1"/>
    </source>
</evidence>
<dbReference type="InterPro" id="IPR011250">
    <property type="entry name" value="OMP/PagP_B-barrel"/>
</dbReference>
<gene>
    <name evidence="1" type="ORF">A2Z86_00655</name>
</gene>
<evidence type="ECO:0008006" key="3">
    <source>
        <dbReference type="Google" id="ProtNLM"/>
    </source>
</evidence>
<dbReference type="AlphaFoldDB" id="A0A1F5YAG7"/>
<dbReference type="EMBL" id="MFIV01000235">
    <property type="protein sequence ID" value="OGF97225.1"/>
    <property type="molecule type" value="Genomic_DNA"/>
</dbReference>
<dbReference type="Proteomes" id="UP000176992">
    <property type="component" value="Unassembled WGS sequence"/>
</dbReference>